<feature type="region of interest" description="Disordered" evidence="1">
    <location>
        <begin position="772"/>
        <end position="861"/>
    </location>
</feature>
<feature type="region of interest" description="Disordered" evidence="1">
    <location>
        <begin position="342"/>
        <end position="448"/>
    </location>
</feature>
<feature type="compositionally biased region" description="Basic residues" evidence="1">
    <location>
        <begin position="617"/>
        <end position="627"/>
    </location>
</feature>
<dbReference type="Pfam" id="PF08313">
    <property type="entry name" value="SCA7"/>
    <property type="match status" value="1"/>
</dbReference>
<feature type="region of interest" description="Disordered" evidence="1">
    <location>
        <begin position="258"/>
        <end position="285"/>
    </location>
</feature>
<feature type="compositionally biased region" description="Low complexity" evidence="1">
    <location>
        <begin position="606"/>
        <end position="616"/>
    </location>
</feature>
<dbReference type="Proteomes" id="UP000009130">
    <property type="component" value="Chromosome 3"/>
</dbReference>
<dbReference type="InterPro" id="IPR013243">
    <property type="entry name" value="SCA7_dom"/>
</dbReference>
<accession>G7P2E8</accession>
<feature type="compositionally biased region" description="Polar residues" evidence="1">
    <location>
        <begin position="355"/>
        <end position="369"/>
    </location>
</feature>
<dbReference type="EMBL" id="CM001278">
    <property type="protein sequence ID" value="EHH52410.1"/>
    <property type="molecule type" value="Genomic_DNA"/>
</dbReference>
<feature type="compositionally biased region" description="Low complexity" evidence="1">
    <location>
        <begin position="404"/>
        <end position="417"/>
    </location>
</feature>
<dbReference type="AlphaFoldDB" id="G7P2E8"/>
<dbReference type="Gene3D" id="6.10.140.670">
    <property type="match status" value="1"/>
</dbReference>
<evidence type="ECO:0000256" key="1">
    <source>
        <dbReference type="SAM" id="MobiDB-lite"/>
    </source>
</evidence>
<feature type="compositionally biased region" description="Polar residues" evidence="1">
    <location>
        <begin position="172"/>
        <end position="182"/>
    </location>
</feature>
<feature type="compositionally biased region" description="Polar residues" evidence="1">
    <location>
        <begin position="817"/>
        <end position="828"/>
    </location>
</feature>
<organism>
    <name type="scientific">Macaca fascicularis</name>
    <name type="common">Crab-eating macaque</name>
    <name type="synonym">Cynomolgus monkey</name>
    <dbReference type="NCBI Taxonomy" id="9541"/>
    <lineage>
        <taxon>Eukaryota</taxon>
        <taxon>Metazoa</taxon>
        <taxon>Chordata</taxon>
        <taxon>Craniata</taxon>
        <taxon>Vertebrata</taxon>
        <taxon>Euteleostomi</taxon>
        <taxon>Mammalia</taxon>
        <taxon>Eutheria</taxon>
        <taxon>Euarchontoglires</taxon>
        <taxon>Primates</taxon>
        <taxon>Haplorrhini</taxon>
        <taxon>Catarrhini</taxon>
        <taxon>Cercopithecidae</taxon>
        <taxon>Cercopithecinae</taxon>
        <taxon>Macaca</taxon>
    </lineage>
</organism>
<feature type="domain" description="SCA7" evidence="2">
    <location>
        <begin position="284"/>
        <end position="351"/>
    </location>
</feature>
<dbReference type="PANTHER" id="PTHR15117">
    <property type="entry name" value="ATAXIN 7 RELATED"/>
    <property type="match status" value="1"/>
</dbReference>
<evidence type="ECO:0000313" key="3">
    <source>
        <dbReference type="EMBL" id="EHH52410.1"/>
    </source>
</evidence>
<feature type="compositionally biased region" description="Basic and acidic residues" evidence="1">
    <location>
        <begin position="628"/>
        <end position="641"/>
    </location>
</feature>
<proteinExistence type="predicted"/>
<sequence>MTSERSRIPCLSAAAAEGTGKKQQEGRAMATLDRKVPSPEAFLGKPWSSWIDAAKLHCSDNVDLEEAGKEGGKSREVMRLNKEDMHLFGHYPAHDDFYLVVCSACNQVVKPQVFQSHCERRHGSMCRPSPSPVSPASNPRTSLVQVKTKACLSGHHSASSTSKPFKTPKDNLLTSSSKQHTVSPAKGSRDKPCVPVPVVSLEKIPNLVKADGANVKMNSTTTTAVSASSTSSSAVSTPSLIKPVLMSKSVPPSPEKILNGKGILPSTIDKKHQNGTKNSNKPYRRLSEREFDPNKHCGVLDPETKKPCTRSLTCKTHSLSHRRAVPGRKKQFDLLLAEHKAKSREKEVKDKEHLLTSTREILPNQSGPAQDSLPGSSGSSGPEPKVASPAKSRPPNSVLPRPPSANSISSSASSNHSGHTPEPPLPPVGSDLASRLSSDEGEMDGADESEKLDCQFSTHHPRPLAFCSFGSRLMGRGYYVFDRRWDRFRFALNSMVEKHLNSQMWKKIPPAADSPLPSPAAHITNPVPASVLQPFSNPSAVYLPSAPISSRLTSSYIMTSAMLSNAAFVTSPDPSALMSHTTAFPHVAATLSIMDSTFKAPSAVSPIPAVIPSPSHKPSKTKTSKSSKVKDLSTRSDESPSNKKRKPQLSSNPSSSSSSSSLQTSLSSPLSGPHKKNCVLNASSALNSYQAAPPYNNLSVHNSNNGVSPLSAKLEPSGRTSLPSGPADIVRQVGAVGGSSDSGPLSVPSLALHAGDLSLASHNAVSSLPLSFDKSEGKKRKNSSSSSKACKITKMPGMNSVHKKNPPSLLAPVPDPVNSTSSRQVGKNSSLALSQSSPSSISSPGHSRQNTNRTGRIRTLP</sequence>
<feature type="region of interest" description="Disordered" evidence="1">
    <location>
        <begin position="153"/>
        <end position="193"/>
    </location>
</feature>
<feature type="region of interest" description="Disordered" evidence="1">
    <location>
        <begin position="1"/>
        <end position="31"/>
    </location>
</feature>
<feature type="compositionally biased region" description="Low complexity" evidence="1">
    <location>
        <begin position="783"/>
        <end position="794"/>
    </location>
</feature>
<feature type="compositionally biased region" description="Basic and acidic residues" evidence="1">
    <location>
        <begin position="342"/>
        <end position="354"/>
    </location>
</feature>
<feature type="compositionally biased region" description="Low complexity" evidence="1">
    <location>
        <begin position="829"/>
        <end position="847"/>
    </location>
</feature>
<dbReference type="InterPro" id="IPR052237">
    <property type="entry name" value="Ataxin-7-like_regulator"/>
</dbReference>
<protein>
    <recommendedName>
        <fullName evidence="2">SCA7 domain-containing protein</fullName>
    </recommendedName>
</protein>
<feature type="region of interest" description="Disordered" evidence="1">
    <location>
        <begin position="606"/>
        <end position="673"/>
    </location>
</feature>
<reference evidence="3" key="1">
    <citation type="journal article" date="2011" name="Nat. Biotechnol.">
        <title>Genome sequencing and comparison of two nonhuman primate animal models, the cynomolgus and Chinese rhesus macaques.</title>
        <authorList>
            <person name="Yan G."/>
            <person name="Zhang G."/>
            <person name="Fang X."/>
            <person name="Zhang Y."/>
            <person name="Li C."/>
            <person name="Ling F."/>
            <person name="Cooper D.N."/>
            <person name="Li Q."/>
            <person name="Li Y."/>
            <person name="van Gool A.J."/>
            <person name="Du H."/>
            <person name="Chen J."/>
            <person name="Chen R."/>
            <person name="Zhang P."/>
            <person name="Huang Z."/>
            <person name="Thompson J.R."/>
            <person name="Meng Y."/>
            <person name="Bai Y."/>
            <person name="Wang J."/>
            <person name="Zhuo M."/>
            <person name="Wang T."/>
            <person name="Huang Y."/>
            <person name="Wei L."/>
            <person name="Li J."/>
            <person name="Wang Z."/>
            <person name="Hu H."/>
            <person name="Yang P."/>
            <person name="Le L."/>
            <person name="Stenson P.D."/>
            <person name="Li B."/>
            <person name="Liu X."/>
            <person name="Ball E.V."/>
            <person name="An N."/>
            <person name="Huang Q."/>
            <person name="Zhang Y."/>
            <person name="Fan W."/>
            <person name="Zhang X."/>
            <person name="Li Y."/>
            <person name="Wang W."/>
            <person name="Katze M.G."/>
            <person name="Su B."/>
            <person name="Nielsen R."/>
            <person name="Yang H."/>
            <person name="Wang J."/>
            <person name="Wang X."/>
            <person name="Wang J."/>
        </authorList>
    </citation>
    <scope>NUCLEOTIDE SEQUENCE [LARGE SCALE GENOMIC DNA]</scope>
    <source>
        <strain evidence="3">CE-4</strain>
    </source>
</reference>
<feature type="compositionally biased region" description="Low complexity" evidence="1">
    <location>
        <begin position="372"/>
        <end position="384"/>
    </location>
</feature>
<feature type="compositionally biased region" description="Low complexity" evidence="1">
    <location>
        <begin position="648"/>
        <end position="671"/>
    </location>
</feature>
<evidence type="ECO:0000259" key="2">
    <source>
        <dbReference type="PROSITE" id="PS51505"/>
    </source>
</evidence>
<dbReference type="PANTHER" id="PTHR15117:SF9">
    <property type="entry name" value="ATAXIN-7-LIKE PROTEIN 1"/>
    <property type="match status" value="1"/>
</dbReference>
<name>G7P2E8_MACFA</name>
<dbReference type="PROSITE" id="PS51505">
    <property type="entry name" value="SCA7"/>
    <property type="match status" value="1"/>
</dbReference>
<dbReference type="eggNOG" id="KOG4140">
    <property type="taxonomic scope" value="Eukaryota"/>
</dbReference>
<gene>
    <name evidence="3" type="ORF">EGM_12845</name>
</gene>